<keyword evidence="1" id="KW-0808">Transferase</keyword>
<accession>A0ABW5ZU41</accession>
<keyword evidence="2" id="KW-1185">Reference proteome</keyword>
<dbReference type="EMBL" id="JBHUOS010000010">
    <property type="protein sequence ID" value="MFD2916564.1"/>
    <property type="molecule type" value="Genomic_DNA"/>
</dbReference>
<evidence type="ECO:0000313" key="2">
    <source>
        <dbReference type="Proteomes" id="UP001597548"/>
    </source>
</evidence>
<gene>
    <name evidence="1" type="ORF">ACFS29_12995</name>
</gene>
<dbReference type="CDD" id="cd00761">
    <property type="entry name" value="Glyco_tranf_GTA_type"/>
    <property type="match status" value="1"/>
</dbReference>
<dbReference type="Proteomes" id="UP001597548">
    <property type="component" value="Unassembled WGS sequence"/>
</dbReference>
<protein>
    <submittedName>
        <fullName evidence="1">Family 2 glycosyl transferase</fullName>
    </submittedName>
</protein>
<comment type="caution">
    <text evidence="1">The sequence shown here is derived from an EMBL/GenBank/DDBJ whole genome shotgun (WGS) entry which is preliminary data.</text>
</comment>
<dbReference type="RefSeq" id="WP_194506571.1">
    <property type="nucleotide sequence ID" value="NZ_JADILU010000001.1"/>
</dbReference>
<organism evidence="1 2">
    <name type="scientific">Psychroserpens luteus</name>
    <dbReference type="NCBI Taxonomy" id="1434066"/>
    <lineage>
        <taxon>Bacteria</taxon>
        <taxon>Pseudomonadati</taxon>
        <taxon>Bacteroidota</taxon>
        <taxon>Flavobacteriia</taxon>
        <taxon>Flavobacteriales</taxon>
        <taxon>Flavobacteriaceae</taxon>
        <taxon>Psychroserpens</taxon>
    </lineage>
</organism>
<dbReference type="GO" id="GO:0016740">
    <property type="term" value="F:transferase activity"/>
    <property type="evidence" value="ECO:0007669"/>
    <property type="project" value="UniProtKB-KW"/>
</dbReference>
<proteinExistence type="predicted"/>
<sequence>MKTGIIIIFHNYEKEININFFISYCKKVRDIEFCLVDNDSKDDTYLLLEEVKEQCENVSIVNIKKFKSDVSAVKSGARYMYNHFKLNHLGYIHANLLNKQYQGFNTIIQTISVHQEAIIKYDKKIIKSHRKRKTLFQKLFSVAEYLTKLELEKQVDNFHYQSKF</sequence>
<name>A0ABW5ZU41_9FLAO</name>
<evidence type="ECO:0000313" key="1">
    <source>
        <dbReference type="EMBL" id="MFD2916564.1"/>
    </source>
</evidence>
<reference evidence="2" key="1">
    <citation type="journal article" date="2019" name="Int. J. Syst. Evol. Microbiol.">
        <title>The Global Catalogue of Microorganisms (GCM) 10K type strain sequencing project: providing services to taxonomists for standard genome sequencing and annotation.</title>
        <authorList>
            <consortium name="The Broad Institute Genomics Platform"/>
            <consortium name="The Broad Institute Genome Sequencing Center for Infectious Disease"/>
            <person name="Wu L."/>
            <person name="Ma J."/>
        </authorList>
    </citation>
    <scope>NUCLEOTIDE SEQUENCE [LARGE SCALE GENOMIC DNA]</scope>
    <source>
        <strain evidence="2">KCTC 32514</strain>
    </source>
</reference>